<sequence length="201" mass="22101">MSWKQTAHGKREALLSSIPQEWRLSPEEVGGRTKQRNVVDVVAERISTSAREITEQPVAQLLQRLRKGDVTAFEVLTHCLSEYQYQDARKHAAMLDEYWRVHQKPIGPLHGLPVSLMDRFNIAGLDSTCGYVSGIGKPVGADDEGVLVKRLRSLGAVILCKTSVPMSSMMGETDNNIMGFTLNPYNRMLSAGGACGGELSD</sequence>
<proteinExistence type="inferred from homology"/>
<dbReference type="PANTHER" id="PTHR46072:SF2">
    <property type="entry name" value="AMIDASE (EUROFUNG)"/>
    <property type="match status" value="1"/>
</dbReference>
<comment type="caution">
    <text evidence="4">The sequence shown here is derived from an EMBL/GenBank/DDBJ whole genome shotgun (WGS) entry which is preliminary data.</text>
</comment>
<reference evidence="4" key="1">
    <citation type="submission" date="2023-07" db="EMBL/GenBank/DDBJ databases">
        <title>Black Yeasts Isolated from many extreme environments.</title>
        <authorList>
            <person name="Coleine C."/>
            <person name="Stajich J.E."/>
            <person name="Selbmann L."/>
        </authorList>
    </citation>
    <scope>NUCLEOTIDE SEQUENCE</scope>
    <source>
        <strain evidence="4">CCFEE 5485</strain>
    </source>
</reference>
<dbReference type="Proteomes" id="UP001274830">
    <property type="component" value="Unassembled WGS sequence"/>
</dbReference>
<organism evidence="4 5">
    <name type="scientific">Recurvomyces mirabilis</name>
    <dbReference type="NCBI Taxonomy" id="574656"/>
    <lineage>
        <taxon>Eukaryota</taxon>
        <taxon>Fungi</taxon>
        <taxon>Dikarya</taxon>
        <taxon>Ascomycota</taxon>
        <taxon>Pezizomycotina</taxon>
        <taxon>Dothideomycetes</taxon>
        <taxon>Dothideomycetidae</taxon>
        <taxon>Mycosphaerellales</taxon>
        <taxon>Teratosphaeriaceae</taxon>
        <taxon>Recurvomyces</taxon>
    </lineage>
</organism>
<dbReference type="Gene3D" id="3.90.1300.10">
    <property type="entry name" value="Amidase signature (AS) domain"/>
    <property type="match status" value="1"/>
</dbReference>
<evidence type="ECO:0000313" key="4">
    <source>
        <dbReference type="EMBL" id="KAK3669819.1"/>
    </source>
</evidence>
<accession>A0AAE0WG96</accession>
<evidence type="ECO:0000259" key="3">
    <source>
        <dbReference type="Pfam" id="PF01425"/>
    </source>
</evidence>
<comment type="similarity">
    <text evidence="1">Belongs to the amidase family.</text>
</comment>
<dbReference type="GO" id="GO:0016787">
    <property type="term" value="F:hydrolase activity"/>
    <property type="evidence" value="ECO:0007669"/>
    <property type="project" value="UniProtKB-KW"/>
</dbReference>
<dbReference type="EMBL" id="JAUTXT010000070">
    <property type="protein sequence ID" value="KAK3669819.1"/>
    <property type="molecule type" value="Genomic_DNA"/>
</dbReference>
<evidence type="ECO:0000313" key="5">
    <source>
        <dbReference type="Proteomes" id="UP001274830"/>
    </source>
</evidence>
<keyword evidence="2" id="KW-0378">Hydrolase</keyword>
<dbReference type="InterPro" id="IPR036928">
    <property type="entry name" value="AS_sf"/>
</dbReference>
<dbReference type="PANTHER" id="PTHR46072">
    <property type="entry name" value="AMIDASE-RELATED-RELATED"/>
    <property type="match status" value="1"/>
</dbReference>
<protein>
    <recommendedName>
        <fullName evidence="3">Amidase domain-containing protein</fullName>
    </recommendedName>
</protein>
<dbReference type="AlphaFoldDB" id="A0AAE0WG96"/>
<evidence type="ECO:0000256" key="1">
    <source>
        <dbReference type="ARBA" id="ARBA00009199"/>
    </source>
</evidence>
<dbReference type="SUPFAM" id="SSF75304">
    <property type="entry name" value="Amidase signature (AS) enzymes"/>
    <property type="match status" value="1"/>
</dbReference>
<feature type="domain" description="Amidase" evidence="3">
    <location>
        <begin position="76"/>
        <end position="198"/>
    </location>
</feature>
<keyword evidence="5" id="KW-1185">Reference proteome</keyword>
<gene>
    <name evidence="4" type="ORF">LTR78_010277</name>
</gene>
<name>A0AAE0WG96_9PEZI</name>
<dbReference type="Pfam" id="PF01425">
    <property type="entry name" value="Amidase"/>
    <property type="match status" value="1"/>
</dbReference>
<evidence type="ECO:0000256" key="2">
    <source>
        <dbReference type="ARBA" id="ARBA00022801"/>
    </source>
</evidence>
<dbReference type="InterPro" id="IPR023631">
    <property type="entry name" value="Amidase_dom"/>
</dbReference>